<dbReference type="PANTHER" id="PTHR33204">
    <property type="entry name" value="TRANSCRIPTIONAL REGULATOR, MARR FAMILY"/>
    <property type="match status" value="1"/>
</dbReference>
<keyword evidence="3" id="KW-0804">Transcription</keyword>
<dbReference type="Pfam" id="PF01638">
    <property type="entry name" value="HxlR"/>
    <property type="match status" value="1"/>
</dbReference>
<dbReference type="SUPFAM" id="SSF46785">
    <property type="entry name" value="Winged helix' DNA-binding domain"/>
    <property type="match status" value="1"/>
</dbReference>
<dbReference type="AlphaFoldDB" id="A0A1I0NVA9"/>
<proteinExistence type="predicted"/>
<name>A0A1I0NVA9_9RHOB</name>
<dbReference type="STRING" id="1173584.SAMN05444851_1084"/>
<sequence>MLFHMENKHGYNQFCPVALTSELICNRWTTLILRAFFCGATSYSDIQGSAPLMSSAILSRRLRELEFANIIEVVPAKENARKRYQLTAAGKALFPIVDQMGIWAQNWLRREITLEENMDPDVLFWELRQLNISRGIDVERRRVTEFNVSGVPAPKQRYWLIFEPDNIEICIKDPGHEVDLWITSSIKTLVEIWLGHVPLSQAYDEGALQLDGPRPEIEAFSEWFVLSHFAQAELERNADRR</sequence>
<feature type="domain" description="HTH hxlR-type" evidence="4">
    <location>
        <begin position="15"/>
        <end position="112"/>
    </location>
</feature>
<dbReference type="Proteomes" id="UP000199650">
    <property type="component" value="Unassembled WGS sequence"/>
</dbReference>
<evidence type="ECO:0000313" key="6">
    <source>
        <dbReference type="Proteomes" id="UP000199650"/>
    </source>
</evidence>
<dbReference type="OrthoDB" id="9782219at2"/>
<dbReference type="GO" id="GO:0003677">
    <property type="term" value="F:DNA binding"/>
    <property type="evidence" value="ECO:0007669"/>
    <property type="project" value="UniProtKB-KW"/>
</dbReference>
<evidence type="ECO:0000256" key="2">
    <source>
        <dbReference type="ARBA" id="ARBA00023125"/>
    </source>
</evidence>
<dbReference type="InterPro" id="IPR002577">
    <property type="entry name" value="HTH_HxlR"/>
</dbReference>
<dbReference type="Gene3D" id="1.10.10.10">
    <property type="entry name" value="Winged helix-like DNA-binding domain superfamily/Winged helix DNA-binding domain"/>
    <property type="match status" value="1"/>
</dbReference>
<gene>
    <name evidence="5" type="ORF">SAMN05444851_1084</name>
</gene>
<organism evidence="5 6">
    <name type="scientific">Aliiroseovarius sediminilitoris</name>
    <dbReference type="NCBI Taxonomy" id="1173584"/>
    <lineage>
        <taxon>Bacteria</taxon>
        <taxon>Pseudomonadati</taxon>
        <taxon>Pseudomonadota</taxon>
        <taxon>Alphaproteobacteria</taxon>
        <taxon>Rhodobacterales</taxon>
        <taxon>Paracoccaceae</taxon>
        <taxon>Aliiroseovarius</taxon>
    </lineage>
</organism>
<reference evidence="5 6" key="1">
    <citation type="submission" date="2016-10" db="EMBL/GenBank/DDBJ databases">
        <authorList>
            <person name="de Groot N.N."/>
        </authorList>
    </citation>
    <scope>NUCLEOTIDE SEQUENCE [LARGE SCALE GENOMIC DNA]</scope>
    <source>
        <strain evidence="5 6">DSM 29439</strain>
    </source>
</reference>
<keyword evidence="2" id="KW-0238">DNA-binding</keyword>
<dbReference type="PANTHER" id="PTHR33204:SF18">
    <property type="entry name" value="TRANSCRIPTIONAL REGULATORY PROTEIN"/>
    <property type="match status" value="1"/>
</dbReference>
<dbReference type="InterPro" id="IPR036390">
    <property type="entry name" value="WH_DNA-bd_sf"/>
</dbReference>
<keyword evidence="6" id="KW-1185">Reference proteome</keyword>
<dbReference type="EMBL" id="FOJB01000001">
    <property type="protein sequence ID" value="SEW04903.1"/>
    <property type="molecule type" value="Genomic_DNA"/>
</dbReference>
<protein>
    <submittedName>
        <fullName evidence="5">Transcriptional regulator, HxlR family</fullName>
    </submittedName>
</protein>
<dbReference type="SUPFAM" id="SSF55718">
    <property type="entry name" value="SCP-like"/>
    <property type="match status" value="1"/>
</dbReference>
<evidence type="ECO:0000256" key="1">
    <source>
        <dbReference type="ARBA" id="ARBA00023015"/>
    </source>
</evidence>
<evidence type="ECO:0000256" key="3">
    <source>
        <dbReference type="ARBA" id="ARBA00023163"/>
    </source>
</evidence>
<evidence type="ECO:0000313" key="5">
    <source>
        <dbReference type="EMBL" id="SEW04903.1"/>
    </source>
</evidence>
<dbReference type="PROSITE" id="PS51118">
    <property type="entry name" value="HTH_HXLR"/>
    <property type="match status" value="1"/>
</dbReference>
<evidence type="ECO:0000259" key="4">
    <source>
        <dbReference type="PROSITE" id="PS51118"/>
    </source>
</evidence>
<dbReference type="InterPro" id="IPR036527">
    <property type="entry name" value="SCP2_sterol-bd_dom_sf"/>
</dbReference>
<dbReference type="InterPro" id="IPR036388">
    <property type="entry name" value="WH-like_DNA-bd_sf"/>
</dbReference>
<keyword evidence="1" id="KW-0805">Transcription regulation</keyword>
<accession>A0A1I0NVA9</accession>